<dbReference type="SUPFAM" id="SSF111369">
    <property type="entry name" value="HlyD-like secretion proteins"/>
    <property type="match status" value="2"/>
</dbReference>
<reference evidence="9" key="1">
    <citation type="submission" date="2006-10" db="EMBL/GenBank/DDBJ databases">
        <title>Complete sequence of Solibacter usitatus Ellin6076.</title>
        <authorList>
            <consortium name="US DOE Joint Genome Institute"/>
            <person name="Copeland A."/>
            <person name="Lucas S."/>
            <person name="Lapidus A."/>
            <person name="Barry K."/>
            <person name="Detter J.C."/>
            <person name="Glavina del Rio T."/>
            <person name="Hammon N."/>
            <person name="Israni S."/>
            <person name="Dalin E."/>
            <person name="Tice H."/>
            <person name="Pitluck S."/>
            <person name="Thompson L.S."/>
            <person name="Brettin T."/>
            <person name="Bruce D."/>
            <person name="Han C."/>
            <person name="Tapia R."/>
            <person name="Gilna P."/>
            <person name="Schmutz J."/>
            <person name="Larimer F."/>
            <person name="Land M."/>
            <person name="Hauser L."/>
            <person name="Kyrpides N."/>
            <person name="Mikhailova N."/>
            <person name="Janssen P.H."/>
            <person name="Kuske C.R."/>
            <person name="Richardson P."/>
        </authorList>
    </citation>
    <scope>NUCLEOTIDE SEQUENCE</scope>
    <source>
        <strain evidence="9">Ellin6076</strain>
    </source>
</reference>
<evidence type="ECO:0000256" key="6">
    <source>
        <dbReference type="SAM" id="MobiDB-lite"/>
    </source>
</evidence>
<dbReference type="EMBL" id="CP000473">
    <property type="protein sequence ID" value="ABJ83612.1"/>
    <property type="molecule type" value="Genomic_DNA"/>
</dbReference>
<accession>Q024G4</accession>
<feature type="coiled-coil region" evidence="5">
    <location>
        <begin position="182"/>
        <end position="216"/>
    </location>
</feature>
<dbReference type="PANTHER" id="PTHR30386">
    <property type="entry name" value="MEMBRANE FUSION SUBUNIT OF EMRAB-TOLC MULTIDRUG EFFLUX PUMP"/>
    <property type="match status" value="1"/>
</dbReference>
<dbReference type="Gene3D" id="2.40.50.100">
    <property type="match status" value="1"/>
</dbReference>
<proteinExistence type="predicted"/>
<comment type="subcellular location">
    <subcellularLocation>
        <location evidence="1">Membrane</location>
        <topology evidence="1">Single-pass membrane protein</topology>
    </subcellularLocation>
</comment>
<evidence type="ECO:0000256" key="1">
    <source>
        <dbReference type="ARBA" id="ARBA00004167"/>
    </source>
</evidence>
<gene>
    <name evidence="9" type="ordered locus">Acid_2623</name>
</gene>
<dbReference type="InParanoid" id="Q024G4"/>
<evidence type="ECO:0000259" key="8">
    <source>
        <dbReference type="Pfam" id="PF25917"/>
    </source>
</evidence>
<evidence type="ECO:0000256" key="5">
    <source>
        <dbReference type="SAM" id="Coils"/>
    </source>
</evidence>
<dbReference type="Gene3D" id="1.10.287.470">
    <property type="entry name" value="Helix hairpin bin"/>
    <property type="match status" value="2"/>
</dbReference>
<name>Q024G4_SOLUE</name>
<feature type="transmembrane region" description="Helical" evidence="7">
    <location>
        <begin position="68"/>
        <end position="86"/>
    </location>
</feature>
<evidence type="ECO:0000256" key="4">
    <source>
        <dbReference type="ARBA" id="ARBA00023136"/>
    </source>
</evidence>
<dbReference type="PANTHER" id="PTHR30386:SF26">
    <property type="entry name" value="TRANSPORT PROTEIN COMB"/>
    <property type="match status" value="1"/>
</dbReference>
<organism evidence="9">
    <name type="scientific">Solibacter usitatus (strain Ellin6076)</name>
    <dbReference type="NCBI Taxonomy" id="234267"/>
    <lineage>
        <taxon>Bacteria</taxon>
        <taxon>Pseudomonadati</taxon>
        <taxon>Acidobacteriota</taxon>
        <taxon>Terriglobia</taxon>
        <taxon>Bryobacterales</taxon>
        <taxon>Solibacteraceae</taxon>
        <taxon>Candidatus Solibacter</taxon>
    </lineage>
</organism>
<evidence type="ECO:0000256" key="3">
    <source>
        <dbReference type="ARBA" id="ARBA00022989"/>
    </source>
</evidence>
<dbReference type="HOGENOM" id="CLU_018816_15_1_0"/>
<dbReference type="PRINTS" id="PR01490">
    <property type="entry name" value="RTXTOXIND"/>
</dbReference>
<dbReference type="FunCoup" id="Q024G4">
    <property type="interactions" value="254"/>
</dbReference>
<dbReference type="KEGG" id="sus:Acid_2623"/>
<dbReference type="InterPro" id="IPR058625">
    <property type="entry name" value="MdtA-like_BSH"/>
</dbReference>
<keyword evidence="4 7" id="KW-0472">Membrane</keyword>
<protein>
    <submittedName>
        <fullName evidence="9">Secretion protein HlyD family protein</fullName>
    </submittedName>
</protein>
<evidence type="ECO:0000256" key="2">
    <source>
        <dbReference type="ARBA" id="ARBA00022692"/>
    </source>
</evidence>
<dbReference type="OrthoDB" id="9811754at2"/>
<evidence type="ECO:0000313" key="9">
    <source>
        <dbReference type="EMBL" id="ABJ83612.1"/>
    </source>
</evidence>
<feature type="region of interest" description="Disordered" evidence="6">
    <location>
        <begin position="1"/>
        <end position="61"/>
    </location>
</feature>
<dbReference type="Gene3D" id="2.40.30.170">
    <property type="match status" value="1"/>
</dbReference>
<feature type="coiled-coil region" evidence="5">
    <location>
        <begin position="255"/>
        <end position="282"/>
    </location>
</feature>
<dbReference type="Pfam" id="PF25917">
    <property type="entry name" value="BSH_RND"/>
    <property type="match status" value="1"/>
</dbReference>
<dbReference type="eggNOG" id="COG1566">
    <property type="taxonomic scope" value="Bacteria"/>
</dbReference>
<sequence>MVDDRTPYASHQEIEQLRDELRRLKEEQEKQKNGRHEDGQPKDEKKEESGEENEKPEEPKKPHPVRKFILIALVLVLAIGGLLWWLHARNFESTDDAIVDGHTSGLAARVAGTVIAVYVEENQFVKAGQVVVDLDPRDYEAAVASARGQLQQAQAQQQAELPSVPVTRVTSQTNIANAGSSIASAEAGVAAAQRNYEAALDRVREAQATAAKAQSDVDRYRPLAEKDEVPREQFDQVVATATSSAAAVAANQAGAQAALKQVDQARAQLAQARQTAGEVANNAPRQIAIQQANVRSRAGSAQMSRAQLEQALLNLSYCKIQTPVSGIVARRVAEIGQHVAPGQEVLLVTRLDDLWVTANFRETQIRRMVAGQSARIHVDALAQDFDGYVESMPAASGSITSLLPPENATGNFIKVVQRLPVRIRFKQGQNGLDRLRPGMSVEPKVRVR</sequence>
<keyword evidence="5" id="KW-0175">Coiled coil</keyword>
<dbReference type="InterPro" id="IPR050739">
    <property type="entry name" value="MFP"/>
</dbReference>
<feature type="domain" description="Multidrug resistance protein MdtA-like barrel-sandwich hybrid" evidence="8">
    <location>
        <begin position="106"/>
        <end position="349"/>
    </location>
</feature>
<dbReference type="AlphaFoldDB" id="Q024G4"/>
<dbReference type="GO" id="GO:0016020">
    <property type="term" value="C:membrane"/>
    <property type="evidence" value="ECO:0007669"/>
    <property type="project" value="UniProtKB-SubCell"/>
</dbReference>
<dbReference type="STRING" id="234267.Acid_2623"/>
<evidence type="ECO:0000256" key="7">
    <source>
        <dbReference type="SAM" id="Phobius"/>
    </source>
</evidence>
<keyword evidence="3 7" id="KW-1133">Transmembrane helix</keyword>
<keyword evidence="2 7" id="KW-0812">Transmembrane</keyword>